<evidence type="ECO:0000313" key="3">
    <source>
        <dbReference type="Proteomes" id="UP000178944"/>
    </source>
</evidence>
<protein>
    <recommendedName>
        <fullName evidence="1">PEGA domain-containing protein</fullName>
    </recommendedName>
</protein>
<gene>
    <name evidence="2" type="ORF">A2951_00240</name>
</gene>
<dbReference type="AlphaFoldDB" id="A0A1G1YSV3"/>
<dbReference type="EMBL" id="MHIQ01000001">
    <property type="protein sequence ID" value="OGY55433.1"/>
    <property type="molecule type" value="Genomic_DNA"/>
</dbReference>
<reference evidence="2 3" key="1">
    <citation type="journal article" date="2016" name="Nat. Commun.">
        <title>Thousands of microbial genomes shed light on interconnected biogeochemical processes in an aquifer system.</title>
        <authorList>
            <person name="Anantharaman K."/>
            <person name="Brown C.T."/>
            <person name="Hug L.A."/>
            <person name="Sharon I."/>
            <person name="Castelle C.J."/>
            <person name="Probst A.J."/>
            <person name="Thomas B.C."/>
            <person name="Singh A."/>
            <person name="Wilkins M.J."/>
            <person name="Karaoz U."/>
            <person name="Brodie E.L."/>
            <person name="Williams K.H."/>
            <person name="Hubbard S.S."/>
            <person name="Banfield J.F."/>
        </authorList>
    </citation>
    <scope>NUCLEOTIDE SEQUENCE [LARGE SCALE GENOMIC DNA]</scope>
</reference>
<evidence type="ECO:0000259" key="1">
    <source>
        <dbReference type="Pfam" id="PF08308"/>
    </source>
</evidence>
<evidence type="ECO:0000313" key="2">
    <source>
        <dbReference type="EMBL" id="OGY55433.1"/>
    </source>
</evidence>
<dbReference type="SUPFAM" id="SSF69322">
    <property type="entry name" value="Tricorn protease domain 2"/>
    <property type="match status" value="1"/>
</dbReference>
<proteinExistence type="predicted"/>
<dbReference type="InterPro" id="IPR013229">
    <property type="entry name" value="PEGA"/>
</dbReference>
<accession>A0A1G1YSV3</accession>
<dbReference type="Proteomes" id="UP000178944">
    <property type="component" value="Unassembled WGS sequence"/>
</dbReference>
<feature type="domain" description="PEGA" evidence="1">
    <location>
        <begin position="44"/>
        <end position="103"/>
    </location>
</feature>
<organism evidence="2 3">
    <name type="scientific">Candidatus Buchananbacteria bacterium RIFCSPLOWO2_01_FULL_56_15</name>
    <dbReference type="NCBI Taxonomy" id="1797547"/>
    <lineage>
        <taxon>Bacteria</taxon>
        <taxon>Candidatus Buchananiibacteriota</taxon>
    </lineage>
</organism>
<name>A0A1G1YSV3_9BACT</name>
<dbReference type="Pfam" id="PF08308">
    <property type="entry name" value="PEGA"/>
    <property type="match status" value="1"/>
</dbReference>
<comment type="caution">
    <text evidence="2">The sequence shown here is derived from an EMBL/GenBank/DDBJ whole genome shotgun (WGS) entry which is preliminary data.</text>
</comment>
<sequence length="456" mass="52235">MKLWYQRLLYVTFFLVFLVATPLVALYTAGYRYNATKRVFEKTGILVVDSLPHRAEVYVNDRLMGTTPTRLTRLLPQTYRVRVALSGYSTWEQELAVKSNLTTFSKNVVLFKKTLPVLTTEGTLNLLTVAPNRTLLIYSLLKDDREEIWLRNLNSGTDFLVETLNRSTYNRLDFVAWSPSQHAALLRQVTGDFNTYLIINTETGQTRELFDVTRLSFDDIGWDQKNDELLYGLRKLVLYQINLATNTVSSIAAGHLDDFLVRGRDLYSITTVAKESFLNHMTLGSETAAEEKIKLPSPSSYTLQPAPDHLLALLDLKSNDLFVISTTAFASRAIDERIALQAKAKAIVWSNDWQKLLFYTDFEIWVYDLKRNQKIFINRLGKVIEEAFWYPERSYVIYRTDNTLRATETEEGSVKNDTELTSLSAISQPAVDRSGARLYFNGKVGNRQGLYQLMVQ</sequence>